<accession>A0A0M3KA89</accession>
<keyword evidence="2" id="KW-1185">Reference proteome</keyword>
<reference evidence="3" key="1">
    <citation type="submission" date="2017-02" db="UniProtKB">
        <authorList>
            <consortium name="WormBaseParasite"/>
        </authorList>
    </citation>
    <scope>IDENTIFICATION</scope>
</reference>
<reference evidence="1 2" key="2">
    <citation type="submission" date="2018-11" db="EMBL/GenBank/DDBJ databases">
        <authorList>
            <consortium name="Pathogen Informatics"/>
        </authorList>
    </citation>
    <scope>NUCLEOTIDE SEQUENCE [LARGE SCALE GENOMIC DNA]</scope>
</reference>
<evidence type="ECO:0000313" key="3">
    <source>
        <dbReference type="WBParaSite" id="ASIM_0001788501-mRNA-1"/>
    </source>
</evidence>
<dbReference type="Proteomes" id="UP000267096">
    <property type="component" value="Unassembled WGS sequence"/>
</dbReference>
<gene>
    <name evidence="1" type="ORF">ASIM_LOCUS17287</name>
</gene>
<protein>
    <submittedName>
        <fullName evidence="3">TraG-D_C domain-containing protein</fullName>
    </submittedName>
</protein>
<dbReference type="AlphaFoldDB" id="A0A0M3KA89"/>
<dbReference type="EMBL" id="UYRR01033947">
    <property type="protein sequence ID" value="VDK60010.1"/>
    <property type="molecule type" value="Genomic_DNA"/>
</dbReference>
<evidence type="ECO:0000313" key="1">
    <source>
        <dbReference type="EMBL" id="VDK60010.1"/>
    </source>
</evidence>
<evidence type="ECO:0000313" key="2">
    <source>
        <dbReference type="Proteomes" id="UP000267096"/>
    </source>
</evidence>
<organism evidence="3">
    <name type="scientific">Anisakis simplex</name>
    <name type="common">Herring worm</name>
    <dbReference type="NCBI Taxonomy" id="6269"/>
    <lineage>
        <taxon>Eukaryota</taxon>
        <taxon>Metazoa</taxon>
        <taxon>Ecdysozoa</taxon>
        <taxon>Nematoda</taxon>
        <taxon>Chromadorea</taxon>
        <taxon>Rhabditida</taxon>
        <taxon>Spirurina</taxon>
        <taxon>Ascaridomorpha</taxon>
        <taxon>Ascaridoidea</taxon>
        <taxon>Anisakidae</taxon>
        <taxon>Anisakis</taxon>
        <taxon>Anisakis simplex complex</taxon>
    </lineage>
</organism>
<name>A0A0M3KA89_ANISI</name>
<sequence>MVYLQPTDVNHCSCGIEAGSGTGLEKYLGQGLQVLGVQGTGKTPAFIDASSSEAIWLIYQFGMATTRNRLQSTNVHCKYYL</sequence>
<proteinExistence type="predicted"/>
<dbReference type="WBParaSite" id="ASIM_0001788501-mRNA-1">
    <property type="protein sequence ID" value="ASIM_0001788501-mRNA-1"/>
    <property type="gene ID" value="ASIM_0001788501"/>
</dbReference>